<dbReference type="Gene3D" id="3.40.50.150">
    <property type="entry name" value="Vaccinia Virus protein VP39"/>
    <property type="match status" value="1"/>
</dbReference>
<evidence type="ECO:0000313" key="1">
    <source>
        <dbReference type="EMBL" id="QKE88779.1"/>
    </source>
</evidence>
<organism evidence="1 2">
    <name type="scientific">Lichenicola cladoniae</name>
    <dbReference type="NCBI Taxonomy" id="1484109"/>
    <lineage>
        <taxon>Bacteria</taxon>
        <taxon>Pseudomonadati</taxon>
        <taxon>Pseudomonadota</taxon>
        <taxon>Alphaproteobacteria</taxon>
        <taxon>Acetobacterales</taxon>
        <taxon>Acetobacteraceae</taxon>
        <taxon>Lichenicola</taxon>
    </lineage>
</organism>
<dbReference type="SUPFAM" id="SSF53335">
    <property type="entry name" value="S-adenosyl-L-methionine-dependent methyltransferases"/>
    <property type="match status" value="1"/>
</dbReference>
<protein>
    <recommendedName>
        <fullName evidence="3">Methyltransferase domain-containing protein</fullName>
    </recommendedName>
</protein>
<dbReference type="EMBL" id="CP053708">
    <property type="protein sequence ID" value="QKE88779.1"/>
    <property type="molecule type" value="Genomic_DNA"/>
</dbReference>
<keyword evidence="2" id="KW-1185">Reference proteome</keyword>
<dbReference type="KEGG" id="lck:HN018_00780"/>
<dbReference type="AlphaFoldDB" id="A0A6M8HHI3"/>
<dbReference type="InterPro" id="IPR029063">
    <property type="entry name" value="SAM-dependent_MTases_sf"/>
</dbReference>
<name>A0A6M8HHI3_9PROT</name>
<gene>
    <name evidence="1" type="ORF">HN018_00780</name>
</gene>
<reference evidence="1 2" key="1">
    <citation type="journal article" date="2014" name="World J. Microbiol. Biotechnol.">
        <title>Biodiversity and physiological characteristics of Antarctic and Arctic lichens-associated bacteria.</title>
        <authorList>
            <person name="Lee Y.M."/>
            <person name="Kim E.H."/>
            <person name="Lee H.K."/>
            <person name="Hong S.G."/>
        </authorList>
    </citation>
    <scope>NUCLEOTIDE SEQUENCE [LARGE SCALE GENOMIC DNA]</scope>
    <source>
        <strain evidence="1 2">PAMC 26569</strain>
    </source>
</reference>
<accession>A0A6M8HHI3</accession>
<dbReference type="Proteomes" id="UP000500767">
    <property type="component" value="Chromosome"/>
</dbReference>
<sequence>MRTSTLFSFGEAIYTSGRWLRPLLSPKSCFKAERLGRFTHRAVKEMQSHEQERNYKELLNLIPRRIYNFSLDTGCGSGLLAADLVADFPRSSGIQTGLKEPQERSGWCSNMSLATGNVFEVSESLYGRFDLIVADISGSPCCSGGKPLRALGDRVSKLLMPDGICLLITGFASNLYSDTDISTEIYEFFASSGTLSVLRQTRSKDFITILLKRSMETGVGLFSEASR</sequence>
<dbReference type="CDD" id="cd02440">
    <property type="entry name" value="AdoMet_MTases"/>
    <property type="match status" value="1"/>
</dbReference>
<evidence type="ECO:0008006" key="3">
    <source>
        <dbReference type="Google" id="ProtNLM"/>
    </source>
</evidence>
<proteinExistence type="predicted"/>
<evidence type="ECO:0000313" key="2">
    <source>
        <dbReference type="Proteomes" id="UP000500767"/>
    </source>
</evidence>
<dbReference type="RefSeq" id="WP_171832740.1">
    <property type="nucleotide sequence ID" value="NZ_CP053708.1"/>
</dbReference>